<dbReference type="SMART" id="SM00248">
    <property type="entry name" value="ANK"/>
    <property type="match status" value="7"/>
</dbReference>
<evidence type="ECO:0000313" key="4">
    <source>
        <dbReference type="Proteomes" id="UP000095287"/>
    </source>
</evidence>
<name>A0A1I7ZEJ1_9BILA</name>
<dbReference type="PROSITE" id="PS50297">
    <property type="entry name" value="ANK_REP_REGION"/>
    <property type="match status" value="2"/>
</dbReference>
<keyword evidence="1" id="KW-0677">Repeat</keyword>
<keyword evidence="4" id="KW-1185">Reference proteome</keyword>
<dbReference type="Gene3D" id="1.25.40.20">
    <property type="entry name" value="Ankyrin repeat-containing domain"/>
    <property type="match status" value="3"/>
</dbReference>
<proteinExistence type="predicted"/>
<evidence type="ECO:0000256" key="2">
    <source>
        <dbReference type="ARBA" id="ARBA00023043"/>
    </source>
</evidence>
<evidence type="ECO:0000313" key="5">
    <source>
        <dbReference type="WBParaSite" id="L893_g25658.t1"/>
    </source>
</evidence>
<organism evidence="4 5">
    <name type="scientific">Steinernema glaseri</name>
    <dbReference type="NCBI Taxonomy" id="37863"/>
    <lineage>
        <taxon>Eukaryota</taxon>
        <taxon>Metazoa</taxon>
        <taxon>Ecdysozoa</taxon>
        <taxon>Nematoda</taxon>
        <taxon>Chromadorea</taxon>
        <taxon>Rhabditida</taxon>
        <taxon>Tylenchina</taxon>
        <taxon>Panagrolaimomorpha</taxon>
        <taxon>Strongyloidoidea</taxon>
        <taxon>Steinernematidae</taxon>
        <taxon>Steinernema</taxon>
    </lineage>
</organism>
<feature type="repeat" description="ANK" evidence="3">
    <location>
        <begin position="47"/>
        <end position="70"/>
    </location>
</feature>
<feature type="repeat" description="ANK" evidence="3">
    <location>
        <begin position="296"/>
        <end position="328"/>
    </location>
</feature>
<reference evidence="5" key="1">
    <citation type="submission" date="2016-11" db="UniProtKB">
        <authorList>
            <consortium name="WormBaseParasite"/>
        </authorList>
    </citation>
    <scope>IDENTIFICATION</scope>
</reference>
<dbReference type="InterPro" id="IPR002110">
    <property type="entry name" value="Ankyrin_rpt"/>
</dbReference>
<dbReference type="PANTHER" id="PTHR24178:SF41">
    <property type="entry name" value="ANKYRIN-2 ISOFORM X1"/>
    <property type="match status" value="1"/>
</dbReference>
<dbReference type="PRINTS" id="PR01415">
    <property type="entry name" value="ANKYRIN"/>
</dbReference>
<dbReference type="AlphaFoldDB" id="A0A1I7ZEJ1"/>
<dbReference type="Pfam" id="PF00023">
    <property type="entry name" value="Ank"/>
    <property type="match status" value="1"/>
</dbReference>
<dbReference type="PROSITE" id="PS50088">
    <property type="entry name" value="ANK_REPEAT"/>
    <property type="match status" value="2"/>
</dbReference>
<dbReference type="PANTHER" id="PTHR24178">
    <property type="entry name" value="MOLTING PROTEIN MLT-4"/>
    <property type="match status" value="1"/>
</dbReference>
<protein>
    <submittedName>
        <fullName evidence="5">ANK_REP_REGION domain-containing protein</fullName>
    </submittedName>
</protein>
<evidence type="ECO:0000256" key="1">
    <source>
        <dbReference type="ARBA" id="ARBA00022737"/>
    </source>
</evidence>
<dbReference type="SUPFAM" id="SSF48403">
    <property type="entry name" value="Ankyrin repeat"/>
    <property type="match status" value="1"/>
</dbReference>
<dbReference type="Proteomes" id="UP000095287">
    <property type="component" value="Unplaced"/>
</dbReference>
<dbReference type="Pfam" id="PF12796">
    <property type="entry name" value="Ank_2"/>
    <property type="match status" value="3"/>
</dbReference>
<keyword evidence="2 3" id="KW-0040">ANK repeat</keyword>
<accession>A0A1I7ZEJ1</accession>
<dbReference type="WBParaSite" id="L893_g25658.t1">
    <property type="protein sequence ID" value="L893_g25658.t1"/>
    <property type="gene ID" value="L893_g25658"/>
</dbReference>
<dbReference type="InterPro" id="IPR036770">
    <property type="entry name" value="Ankyrin_rpt-contain_sf"/>
</dbReference>
<sequence>MVTQAMTHRPVNTNSHRCSSTFRAVKLGHVQCLQNFTVSQLSEVDGNGQSILHLAARLGDVEITKFVINNVPCLLDVQNNFSETPLLTAVGYGHQKLVEHMLDGSLKDCLRRALHSDINGTTCLMASVAQRNNDLALWLLRRFGKPLASQFNACKMLPLHVAAANGNIEFIRIVTKYDSYMVNFKDQFGCTPIIYAAQSGCLSSLRYMVEKLRCDVWCASSKGQTVLHIAALCGHAHIAKWLICRAGTEAMMHQTLHQANAVHCAAFAGHLPVLQVFLEPWSRKKRRHLLMLSDARGNTPLHLAAIGNHIEVVQYLLDNGANPRLLNGSGQSAEHIAHIRNCFALAQMICNHSCKRNKRVKSAKSCTDISHPLTLDGNIATGSFSAPQSIPLRTAIAFPVKYFETETYARPRSVPKLQYEEVHMNTVSQYKLNNESTQTNADLLLDKVKIIDDGWLGEATAAVEEIDKILVNEIEV</sequence>
<evidence type="ECO:0000256" key="3">
    <source>
        <dbReference type="PROSITE-ProRule" id="PRU00023"/>
    </source>
</evidence>